<dbReference type="InterPro" id="IPR036663">
    <property type="entry name" value="Fumarylacetoacetase_C_sf"/>
</dbReference>
<proteinExistence type="predicted"/>
<feature type="domain" description="Fumarylacetoacetase-like C-terminal" evidence="2">
    <location>
        <begin position="49"/>
        <end position="245"/>
    </location>
</feature>
<dbReference type="AlphaFoldDB" id="A0A238VLB5"/>
<dbReference type="RefSeq" id="WP_089383874.1">
    <property type="nucleotide sequence ID" value="NZ_FZNQ01000003.1"/>
</dbReference>
<accession>A0A238VLB5</accession>
<evidence type="ECO:0000256" key="1">
    <source>
        <dbReference type="ARBA" id="ARBA00022723"/>
    </source>
</evidence>
<dbReference type="GO" id="GO:0046872">
    <property type="term" value="F:metal ion binding"/>
    <property type="evidence" value="ECO:0007669"/>
    <property type="project" value="UniProtKB-KW"/>
</dbReference>
<sequence length="248" mass="26500">MHHVRFRDPAGAVREGTYDPETEAVAFAGETYALDDDAIDVLAPTEPSKIVCIGRNYADHAAELGNEVPDRPLLFLKPPNTLASHGDTVTVPAGKERIDWEAELAVVIGEQCKNVDAADAMDVVAGFTCMNDVSNRDDQNEEQNWVRGKAFDGAAPLGPVMATPDEVPADASVELRVNGETKQDGHRGQLIFDVPTLIEEITTYLTLEAGDVIATGTPEGVGALADGDTVEVDIEGIGTLEHTVRIPE</sequence>
<gene>
    <name evidence="3" type="ORF">SAMN06264855_10369</name>
</gene>
<dbReference type="OrthoDB" id="6242at2157"/>
<dbReference type="FunFam" id="3.90.850.10:FF:000002">
    <property type="entry name" value="2-hydroxyhepta-2,4-diene-1,7-dioate isomerase"/>
    <property type="match status" value="1"/>
</dbReference>
<dbReference type="GO" id="GO:0018773">
    <property type="term" value="F:acetylpyruvate hydrolase activity"/>
    <property type="evidence" value="ECO:0007669"/>
    <property type="project" value="TreeGrafter"/>
</dbReference>
<evidence type="ECO:0000259" key="2">
    <source>
        <dbReference type="Pfam" id="PF01557"/>
    </source>
</evidence>
<dbReference type="InterPro" id="IPR011234">
    <property type="entry name" value="Fumarylacetoacetase-like_C"/>
</dbReference>
<dbReference type="GO" id="GO:0019752">
    <property type="term" value="P:carboxylic acid metabolic process"/>
    <property type="evidence" value="ECO:0007669"/>
    <property type="project" value="UniProtKB-ARBA"/>
</dbReference>
<evidence type="ECO:0000313" key="3">
    <source>
        <dbReference type="EMBL" id="SNR34998.1"/>
    </source>
</evidence>
<dbReference type="Proteomes" id="UP000198397">
    <property type="component" value="Unassembled WGS sequence"/>
</dbReference>
<evidence type="ECO:0000313" key="4">
    <source>
        <dbReference type="Proteomes" id="UP000198397"/>
    </source>
</evidence>
<organism evidence="3 4">
    <name type="scientific">Halorubrum vacuolatum</name>
    <name type="common">Natronobacterium vacuolatum</name>
    <dbReference type="NCBI Taxonomy" id="63740"/>
    <lineage>
        <taxon>Archaea</taxon>
        <taxon>Methanobacteriati</taxon>
        <taxon>Methanobacteriota</taxon>
        <taxon>Stenosarchaea group</taxon>
        <taxon>Halobacteria</taxon>
        <taxon>Halobacteriales</taxon>
        <taxon>Haloferacaceae</taxon>
        <taxon>Halorubrum</taxon>
    </lineage>
</organism>
<dbReference type="Pfam" id="PF01557">
    <property type="entry name" value="FAA_hydrolase"/>
    <property type="match status" value="1"/>
</dbReference>
<name>A0A238VLB5_HALVU</name>
<dbReference type="PANTHER" id="PTHR11820:SF7">
    <property type="entry name" value="ACYLPYRUVASE FAHD1, MITOCHONDRIAL"/>
    <property type="match status" value="1"/>
</dbReference>
<reference evidence="3 4" key="1">
    <citation type="submission" date="2017-06" db="EMBL/GenBank/DDBJ databases">
        <authorList>
            <person name="Kim H.J."/>
            <person name="Triplett B.A."/>
        </authorList>
    </citation>
    <scope>NUCLEOTIDE SEQUENCE [LARGE SCALE GENOMIC DNA]</scope>
    <source>
        <strain evidence="3 4">DSM 8800</strain>
    </source>
</reference>
<dbReference type="Gene3D" id="3.90.850.10">
    <property type="entry name" value="Fumarylacetoacetase-like, C-terminal domain"/>
    <property type="match status" value="1"/>
</dbReference>
<protein>
    <submittedName>
        <fullName evidence="3">2-keto-4-pentenoate hydratase/2-oxohepta-3-ene-1,7-dioic acid hydratase (Catechol pathway)</fullName>
    </submittedName>
</protein>
<dbReference type="EMBL" id="FZNQ01000003">
    <property type="protein sequence ID" value="SNR34998.1"/>
    <property type="molecule type" value="Genomic_DNA"/>
</dbReference>
<keyword evidence="4" id="KW-1185">Reference proteome</keyword>
<dbReference type="PANTHER" id="PTHR11820">
    <property type="entry name" value="ACYLPYRUVASE"/>
    <property type="match status" value="1"/>
</dbReference>
<dbReference type="GO" id="GO:0016853">
    <property type="term" value="F:isomerase activity"/>
    <property type="evidence" value="ECO:0007669"/>
    <property type="project" value="UniProtKB-ARBA"/>
</dbReference>
<dbReference type="SUPFAM" id="SSF56529">
    <property type="entry name" value="FAH"/>
    <property type="match status" value="1"/>
</dbReference>
<keyword evidence="1" id="KW-0479">Metal-binding</keyword>